<name>A0A4P7KUB0_9GAMM</name>
<keyword evidence="1" id="KW-1133">Transmembrane helix</keyword>
<dbReference type="AlphaFoldDB" id="A0A4P7KUB0"/>
<accession>A0A4P7KUB0</accession>
<keyword evidence="1" id="KW-0812">Transmembrane</keyword>
<reference evidence="2 3" key="1">
    <citation type="submission" date="2019-03" db="EMBL/GenBank/DDBJ databases">
        <title>Long-read sequencing reveals hyperdense prophage content in a complex bacterial symbiont genome.</title>
        <authorList>
            <person name="Frost C.L."/>
            <person name="Siozios S."/>
            <person name="Nadal-Jimenez P."/>
            <person name="Brockhurst M.A."/>
            <person name="King K.C."/>
            <person name="Darby A.C."/>
            <person name="Hurst G.D.D."/>
        </authorList>
    </citation>
    <scope>NUCLEOTIDE SEQUENCE [LARGE SCALE GENOMIC DNA]</scope>
    <source>
        <strain evidence="2 3">FIN</strain>
    </source>
</reference>
<evidence type="ECO:0000313" key="2">
    <source>
        <dbReference type="EMBL" id="QBY43601.1"/>
    </source>
</evidence>
<organism evidence="2 3">
    <name type="scientific">Arsenophonus nasoniae</name>
    <name type="common">son-killer infecting Nasonia vitripennis</name>
    <dbReference type="NCBI Taxonomy" id="638"/>
    <lineage>
        <taxon>Bacteria</taxon>
        <taxon>Pseudomonadati</taxon>
        <taxon>Pseudomonadota</taxon>
        <taxon>Gammaproteobacteria</taxon>
        <taxon>Enterobacterales</taxon>
        <taxon>Morganellaceae</taxon>
        <taxon>Arsenophonus</taxon>
    </lineage>
</organism>
<protein>
    <submittedName>
        <fullName evidence="2">Uncharacterized protein</fullName>
    </submittedName>
</protein>
<evidence type="ECO:0000313" key="3">
    <source>
        <dbReference type="Proteomes" id="UP000295134"/>
    </source>
</evidence>
<keyword evidence="1" id="KW-0472">Membrane</keyword>
<dbReference type="EMBL" id="CP038613">
    <property type="protein sequence ID" value="QBY43601.1"/>
    <property type="molecule type" value="Genomic_DNA"/>
</dbReference>
<sequence>MEIVYLFSAFAIGWGFSYSILVFKKLAEVSV</sequence>
<feature type="transmembrane region" description="Helical" evidence="1">
    <location>
        <begin position="6"/>
        <end position="23"/>
    </location>
</feature>
<gene>
    <name evidence="2" type="ORF">ArsFIN_21690</name>
</gene>
<dbReference type="KEGG" id="ans:ArsFIN_21690"/>
<proteinExistence type="predicted"/>
<evidence type="ECO:0000256" key="1">
    <source>
        <dbReference type="SAM" id="Phobius"/>
    </source>
</evidence>
<dbReference type="Proteomes" id="UP000295134">
    <property type="component" value="Chromosome"/>
</dbReference>